<organism evidence="3 4">
    <name type="scientific">Chlorella ohadii</name>
    <dbReference type="NCBI Taxonomy" id="2649997"/>
    <lineage>
        <taxon>Eukaryota</taxon>
        <taxon>Viridiplantae</taxon>
        <taxon>Chlorophyta</taxon>
        <taxon>core chlorophytes</taxon>
        <taxon>Trebouxiophyceae</taxon>
        <taxon>Chlorellales</taxon>
        <taxon>Chlorellaceae</taxon>
        <taxon>Chlorella clade</taxon>
        <taxon>Chlorella</taxon>
    </lineage>
</organism>
<dbReference type="Pfam" id="PF00134">
    <property type="entry name" value="Cyclin_N"/>
    <property type="match status" value="1"/>
</dbReference>
<sequence>MGLSDRQIADLHAHFVVLYWRKLYLRRDFGAADPRLFAPACLFLAAKTEETPVHSKLLLHYARRLCTKTGTLPPPDLQQLVTTEALVLEALDGDLLVFSPYPSLSKFLRDSGLVAHTKACEVAWSVLSDSYRTPLHVMHPPHIIALGALCLAATITQLDLRSWLNGLDADFAAAHEVAAEMLTFYERHATPIPAAEAQRLLDLLGLPQLPYPQQQQQQQQQAAGQQRAGQQKQQRAQPPKPRQDRRRGHPNPSAG</sequence>
<dbReference type="GO" id="GO:0006357">
    <property type="term" value="P:regulation of transcription by RNA polymerase II"/>
    <property type="evidence" value="ECO:0007669"/>
    <property type="project" value="InterPro"/>
</dbReference>
<reference evidence="3" key="1">
    <citation type="submission" date="2020-11" db="EMBL/GenBank/DDBJ databases">
        <title>Chlorella ohadii genome sequencing and assembly.</title>
        <authorList>
            <person name="Murik O."/>
            <person name="Treves H."/>
            <person name="Kedem I."/>
            <person name="Shotland Y."/>
            <person name="Kaplan A."/>
        </authorList>
    </citation>
    <scope>NUCLEOTIDE SEQUENCE</scope>
    <source>
        <strain evidence="3">1</strain>
    </source>
</reference>
<dbReference type="EMBL" id="JADXDR010000161">
    <property type="protein sequence ID" value="KAI7837201.1"/>
    <property type="molecule type" value="Genomic_DNA"/>
</dbReference>
<evidence type="ECO:0000259" key="2">
    <source>
        <dbReference type="Pfam" id="PF00134"/>
    </source>
</evidence>
<dbReference type="InterPro" id="IPR006671">
    <property type="entry name" value="Cyclin_N"/>
</dbReference>
<proteinExistence type="predicted"/>
<keyword evidence="4" id="KW-1185">Reference proteome</keyword>
<accession>A0AAD5GYA9</accession>
<dbReference type="Gene3D" id="1.10.472.10">
    <property type="entry name" value="Cyclin-like"/>
    <property type="match status" value="2"/>
</dbReference>
<dbReference type="GO" id="GO:0016538">
    <property type="term" value="F:cyclin-dependent protein serine/threonine kinase regulator activity"/>
    <property type="evidence" value="ECO:0007669"/>
    <property type="project" value="InterPro"/>
</dbReference>
<dbReference type="PANTHER" id="PTHR10026">
    <property type="entry name" value="CYCLIN"/>
    <property type="match status" value="1"/>
</dbReference>
<protein>
    <recommendedName>
        <fullName evidence="2">Cyclin N-terminal domain-containing protein</fullName>
    </recommendedName>
</protein>
<dbReference type="InterPro" id="IPR043198">
    <property type="entry name" value="Cyclin/Ssn8"/>
</dbReference>
<feature type="compositionally biased region" description="Low complexity" evidence="1">
    <location>
        <begin position="212"/>
        <end position="237"/>
    </location>
</feature>
<comment type="caution">
    <text evidence="3">The sequence shown here is derived from an EMBL/GenBank/DDBJ whole genome shotgun (WGS) entry which is preliminary data.</text>
</comment>
<evidence type="ECO:0000313" key="3">
    <source>
        <dbReference type="EMBL" id="KAI7837201.1"/>
    </source>
</evidence>
<name>A0AAD5GYA9_9CHLO</name>
<gene>
    <name evidence="3" type="ORF">COHA_008992</name>
</gene>
<dbReference type="SUPFAM" id="SSF47954">
    <property type="entry name" value="Cyclin-like"/>
    <property type="match status" value="2"/>
</dbReference>
<dbReference type="InterPro" id="IPR036915">
    <property type="entry name" value="Cyclin-like_sf"/>
</dbReference>
<evidence type="ECO:0000256" key="1">
    <source>
        <dbReference type="SAM" id="MobiDB-lite"/>
    </source>
</evidence>
<feature type="region of interest" description="Disordered" evidence="1">
    <location>
        <begin position="212"/>
        <end position="255"/>
    </location>
</feature>
<feature type="domain" description="Cyclin N-terminal" evidence="2">
    <location>
        <begin position="17"/>
        <end position="95"/>
    </location>
</feature>
<dbReference type="AlphaFoldDB" id="A0AAD5GYA9"/>
<dbReference type="CDD" id="cd20514">
    <property type="entry name" value="CYCLIN_CCNC_rpt2"/>
    <property type="match status" value="1"/>
</dbReference>
<dbReference type="Proteomes" id="UP001205105">
    <property type="component" value="Unassembled WGS sequence"/>
</dbReference>
<evidence type="ECO:0000313" key="4">
    <source>
        <dbReference type="Proteomes" id="UP001205105"/>
    </source>
</evidence>